<evidence type="ECO:0000313" key="5">
    <source>
        <dbReference type="Proteomes" id="UP000507470"/>
    </source>
</evidence>
<dbReference type="PANTHER" id="PTHR45080:SF8">
    <property type="entry name" value="IG-LIKE DOMAIN-CONTAINING PROTEIN"/>
    <property type="match status" value="1"/>
</dbReference>
<dbReference type="InterPro" id="IPR007110">
    <property type="entry name" value="Ig-like_dom"/>
</dbReference>
<dbReference type="GO" id="GO:0007156">
    <property type="term" value="P:homophilic cell adhesion via plasma membrane adhesion molecules"/>
    <property type="evidence" value="ECO:0007669"/>
    <property type="project" value="TreeGrafter"/>
</dbReference>
<dbReference type="SUPFAM" id="SSF48726">
    <property type="entry name" value="Immunoglobulin"/>
    <property type="match status" value="2"/>
</dbReference>
<dbReference type="GO" id="GO:0030424">
    <property type="term" value="C:axon"/>
    <property type="evidence" value="ECO:0007669"/>
    <property type="project" value="TreeGrafter"/>
</dbReference>
<dbReference type="AlphaFoldDB" id="A0A6J8AI73"/>
<evidence type="ECO:0000313" key="4">
    <source>
        <dbReference type="EMBL" id="CAC5368466.1"/>
    </source>
</evidence>
<sequence>MKGAKTICCYVESNPEPTSTRLLNGSQEIFVEQYVKDICYPIERVSRYDRENYTCISENEIGSGFATMILKVKYPPDVHLNYKNFTFNNDEMRTMQCKAEGFPSSYTYGVREHRSEFNEHIRYLNSTNNGTLILPKIYAAVDKYQDSGYYICMVTNGVQNMKHFQQGTSYVVSQGIYNKSTD</sequence>
<dbReference type="OrthoDB" id="6147362at2759"/>
<dbReference type="PROSITE" id="PS50835">
    <property type="entry name" value="IG_LIKE"/>
    <property type="match status" value="1"/>
</dbReference>
<dbReference type="Proteomes" id="UP000507470">
    <property type="component" value="Unassembled WGS sequence"/>
</dbReference>
<reference evidence="4 5" key="1">
    <citation type="submission" date="2020-06" db="EMBL/GenBank/DDBJ databases">
        <authorList>
            <person name="Li R."/>
            <person name="Bekaert M."/>
        </authorList>
    </citation>
    <scope>NUCLEOTIDE SEQUENCE [LARGE SCALE GENOMIC DNA]</scope>
    <source>
        <strain evidence="5">wild</strain>
    </source>
</reference>
<accession>A0A6J8AI73</accession>
<dbReference type="EMBL" id="CACVKT020001486">
    <property type="protein sequence ID" value="CAC5368466.1"/>
    <property type="molecule type" value="Genomic_DNA"/>
</dbReference>
<name>A0A6J8AI73_MYTCO</name>
<keyword evidence="1" id="KW-0732">Signal</keyword>
<keyword evidence="5" id="KW-1185">Reference proteome</keyword>
<dbReference type="GO" id="GO:0008046">
    <property type="term" value="F:axon guidance receptor activity"/>
    <property type="evidence" value="ECO:0007669"/>
    <property type="project" value="TreeGrafter"/>
</dbReference>
<evidence type="ECO:0000256" key="1">
    <source>
        <dbReference type="ARBA" id="ARBA00022729"/>
    </source>
</evidence>
<dbReference type="GO" id="GO:0050808">
    <property type="term" value="P:synapse organization"/>
    <property type="evidence" value="ECO:0007669"/>
    <property type="project" value="TreeGrafter"/>
</dbReference>
<keyword evidence="2" id="KW-1015">Disulfide bond</keyword>
<dbReference type="PANTHER" id="PTHR45080">
    <property type="entry name" value="CONTACTIN 5"/>
    <property type="match status" value="1"/>
</dbReference>
<gene>
    <name evidence="4" type="ORF">MCOR_8006</name>
</gene>
<dbReference type="InterPro" id="IPR013783">
    <property type="entry name" value="Ig-like_fold"/>
</dbReference>
<proteinExistence type="predicted"/>
<feature type="domain" description="Ig-like" evidence="3">
    <location>
        <begin position="76"/>
        <end position="165"/>
    </location>
</feature>
<evidence type="ECO:0000259" key="3">
    <source>
        <dbReference type="PROSITE" id="PS50835"/>
    </source>
</evidence>
<dbReference type="GO" id="GO:0043025">
    <property type="term" value="C:neuronal cell body"/>
    <property type="evidence" value="ECO:0007669"/>
    <property type="project" value="TreeGrafter"/>
</dbReference>
<dbReference type="GO" id="GO:0005886">
    <property type="term" value="C:plasma membrane"/>
    <property type="evidence" value="ECO:0007669"/>
    <property type="project" value="TreeGrafter"/>
</dbReference>
<dbReference type="InterPro" id="IPR036179">
    <property type="entry name" value="Ig-like_dom_sf"/>
</dbReference>
<dbReference type="InterPro" id="IPR050958">
    <property type="entry name" value="Cell_Adh-Cytoskel_Orgn"/>
</dbReference>
<organism evidence="4 5">
    <name type="scientific">Mytilus coruscus</name>
    <name type="common">Sea mussel</name>
    <dbReference type="NCBI Taxonomy" id="42192"/>
    <lineage>
        <taxon>Eukaryota</taxon>
        <taxon>Metazoa</taxon>
        <taxon>Spiralia</taxon>
        <taxon>Lophotrochozoa</taxon>
        <taxon>Mollusca</taxon>
        <taxon>Bivalvia</taxon>
        <taxon>Autobranchia</taxon>
        <taxon>Pteriomorphia</taxon>
        <taxon>Mytilida</taxon>
        <taxon>Mytiloidea</taxon>
        <taxon>Mytilidae</taxon>
        <taxon>Mytilinae</taxon>
        <taxon>Mytilus</taxon>
    </lineage>
</organism>
<dbReference type="Gene3D" id="2.60.40.10">
    <property type="entry name" value="Immunoglobulins"/>
    <property type="match status" value="2"/>
</dbReference>
<protein>
    <recommendedName>
        <fullName evidence="3">Ig-like domain-containing protein</fullName>
    </recommendedName>
</protein>
<evidence type="ECO:0000256" key="2">
    <source>
        <dbReference type="ARBA" id="ARBA00023157"/>
    </source>
</evidence>